<dbReference type="Proteomes" id="UP000515154">
    <property type="component" value="Linkage group LG13"/>
</dbReference>
<reference evidence="3" key="1">
    <citation type="submission" date="2025-08" db="UniProtKB">
        <authorList>
            <consortium name="RefSeq"/>
        </authorList>
    </citation>
    <scope>IDENTIFICATION</scope>
</reference>
<keyword evidence="1" id="KW-1133">Transmembrane helix</keyword>
<gene>
    <name evidence="3" type="primary">LOC115218622</name>
</gene>
<dbReference type="AlphaFoldDB" id="A0A6P7T204"/>
<name>A0A6P7T204_9MOLL</name>
<dbReference type="RefSeq" id="XP_029644387.2">
    <property type="nucleotide sequence ID" value="XM_029788527.2"/>
</dbReference>
<dbReference type="KEGG" id="osn:115218622"/>
<keyword evidence="1" id="KW-0812">Transmembrane</keyword>
<feature type="transmembrane region" description="Helical" evidence="1">
    <location>
        <begin position="15"/>
        <end position="32"/>
    </location>
</feature>
<feature type="transmembrane region" description="Helical" evidence="1">
    <location>
        <begin position="44"/>
        <end position="62"/>
    </location>
</feature>
<organism evidence="2 3">
    <name type="scientific">Octopus sinensis</name>
    <name type="common">East Asian common octopus</name>
    <dbReference type="NCBI Taxonomy" id="2607531"/>
    <lineage>
        <taxon>Eukaryota</taxon>
        <taxon>Metazoa</taxon>
        <taxon>Spiralia</taxon>
        <taxon>Lophotrochozoa</taxon>
        <taxon>Mollusca</taxon>
        <taxon>Cephalopoda</taxon>
        <taxon>Coleoidea</taxon>
        <taxon>Octopodiformes</taxon>
        <taxon>Octopoda</taxon>
        <taxon>Incirrata</taxon>
        <taxon>Octopodidae</taxon>
        <taxon>Octopus</taxon>
    </lineage>
</organism>
<feature type="transmembrane region" description="Helical" evidence="1">
    <location>
        <begin position="297"/>
        <end position="320"/>
    </location>
</feature>
<accession>A0A6P7T204</accession>
<evidence type="ECO:0000313" key="2">
    <source>
        <dbReference type="Proteomes" id="UP000515154"/>
    </source>
</evidence>
<keyword evidence="2" id="KW-1185">Reference proteome</keyword>
<proteinExistence type="predicted"/>
<evidence type="ECO:0000256" key="1">
    <source>
        <dbReference type="SAM" id="Phobius"/>
    </source>
</evidence>
<evidence type="ECO:0000313" key="3">
    <source>
        <dbReference type="RefSeq" id="XP_029644387.2"/>
    </source>
</evidence>
<keyword evidence="1" id="KW-0472">Membrane</keyword>
<protein>
    <submittedName>
        <fullName evidence="3">Uncharacterized protein LOC115218622 isoform X1</fullName>
    </submittedName>
</protein>
<sequence length="352" mass="40216">MCKIYSLIPVENMTFFPPLTICIIFFILHNNFKKKRSTSFWRGILQFTSFVFTVIFTNSIMINEYLSLFFLTILFHTCVHGTTIFIEDECIWREQSKLIDCDKKSFQSLQFRRSHPGYATLSIKETPLKQLDFNISHLPDLEIIDARRTKLNCRKINLRILEIVERIIVDQRTCLNSICCRKLQTLSNYDRNTKGNHEEAMSSPAALINLNHSEQFQSEEPLNVDVTSGIQSKNDTKSAYNIIRHEIQVNGVESKSNRNSISISTEIKINYDKAVAVPHPAGTGTGILIPVEMDLTIVYSILGLLVLITLVSVSFSLYVLCSRKKQRNCSIRDFMPTSSLASRSRSQGTVIL</sequence>